<dbReference type="SMART" id="SM00825">
    <property type="entry name" value="PKS_KS"/>
    <property type="match status" value="1"/>
</dbReference>
<keyword evidence="10" id="KW-1185">Reference proteome</keyword>
<dbReference type="Proteomes" id="UP001059617">
    <property type="component" value="Chromosome"/>
</dbReference>
<dbReference type="InterPro" id="IPR057326">
    <property type="entry name" value="KR_dom"/>
</dbReference>
<dbReference type="Pfam" id="PF14765">
    <property type="entry name" value="PS-DH"/>
    <property type="match status" value="1"/>
</dbReference>
<dbReference type="Pfam" id="PF00109">
    <property type="entry name" value="ketoacyl-synt"/>
    <property type="match status" value="1"/>
</dbReference>
<dbReference type="InterPro" id="IPR049490">
    <property type="entry name" value="C883_1060-like_KR_N"/>
</dbReference>
<dbReference type="PROSITE" id="PS52019">
    <property type="entry name" value="PKS_MFAS_DH"/>
    <property type="match status" value="1"/>
</dbReference>
<dbReference type="RefSeq" id="WP_259863511.1">
    <property type="nucleotide sequence ID" value="NZ_BAAAST010000020.1"/>
</dbReference>
<proteinExistence type="predicted"/>
<dbReference type="InterPro" id="IPR036736">
    <property type="entry name" value="ACP-like_sf"/>
</dbReference>
<dbReference type="SUPFAM" id="SSF55048">
    <property type="entry name" value="Probable ACP-binding domain of malonyl-CoA ACP transacylase"/>
    <property type="match status" value="1"/>
</dbReference>
<dbReference type="InterPro" id="IPR009081">
    <property type="entry name" value="PP-bd_ACP"/>
</dbReference>
<evidence type="ECO:0000256" key="4">
    <source>
        <dbReference type="ARBA" id="ARBA00023315"/>
    </source>
</evidence>
<dbReference type="Pfam" id="PF02801">
    <property type="entry name" value="Ketoacyl-synt_C"/>
    <property type="match status" value="1"/>
</dbReference>
<dbReference type="InterPro" id="IPR001227">
    <property type="entry name" value="Ac_transferase_dom_sf"/>
</dbReference>
<dbReference type="Pfam" id="PF00698">
    <property type="entry name" value="Acyl_transf_1"/>
    <property type="match status" value="1"/>
</dbReference>
<dbReference type="InterPro" id="IPR020807">
    <property type="entry name" value="PKS_DH"/>
</dbReference>
<evidence type="ECO:0000259" key="7">
    <source>
        <dbReference type="PROSITE" id="PS52004"/>
    </source>
</evidence>
<keyword evidence="3" id="KW-0808">Transferase</keyword>
<dbReference type="PANTHER" id="PTHR43775:SF51">
    <property type="entry name" value="INACTIVE PHENOLPHTHIOCEROL SYNTHESIS POLYKETIDE SYNTHASE TYPE I PKS1-RELATED"/>
    <property type="match status" value="1"/>
</dbReference>
<dbReference type="PROSITE" id="PS50075">
    <property type="entry name" value="CARRIER"/>
    <property type="match status" value="1"/>
</dbReference>
<protein>
    <submittedName>
        <fullName evidence="9">SDR family NAD(P)-dependent oxidoreductase</fullName>
    </submittedName>
</protein>
<gene>
    <name evidence="9" type="ORF">Dfulv_14645</name>
</gene>
<dbReference type="InterPro" id="IPR049551">
    <property type="entry name" value="PKS_DH_C"/>
</dbReference>
<dbReference type="Gene3D" id="3.30.70.250">
    <property type="entry name" value="Malonyl-CoA ACP transacylase, ACP-binding"/>
    <property type="match status" value="1"/>
</dbReference>
<dbReference type="InterPro" id="IPR014031">
    <property type="entry name" value="Ketoacyl_synth_C"/>
</dbReference>
<dbReference type="CDD" id="cd08953">
    <property type="entry name" value="KR_2_SDR_x"/>
    <property type="match status" value="1"/>
</dbReference>
<dbReference type="InterPro" id="IPR016035">
    <property type="entry name" value="Acyl_Trfase/lysoPLipase"/>
</dbReference>
<dbReference type="InterPro" id="IPR020806">
    <property type="entry name" value="PKS_PP-bd"/>
</dbReference>
<feature type="region of interest" description="C-terminal hotdog fold" evidence="5">
    <location>
        <begin position="1529"/>
        <end position="1669"/>
    </location>
</feature>
<dbReference type="PROSITE" id="PS00606">
    <property type="entry name" value="KS3_1"/>
    <property type="match status" value="1"/>
</dbReference>
<keyword evidence="1" id="KW-0596">Phosphopantetheine</keyword>
<dbReference type="Gene3D" id="3.40.47.10">
    <property type="match status" value="1"/>
</dbReference>
<sequence>MRRPETIAADVRDNRIAIVGIGCRFPGADGPESYWRNLRDGVESVTFFDEAQLAAEGVSQTLRDNPDFVPAQAVLEDEFAFDASFFGLSPREADIMDPQHRLMLECSWEAIEDSGRRPDRLDGKVAVFAGGYRSDYLQHVPTGGDAAAAFARDVANDSDYLATRVSYQLNLTGPSVTVQTACSTSLVAVHLACQSLLLGESDTALAGGATVRSGHQRGYVFQPGGILSSDGHCRAFDAAAEGTVIGEGVGVVVLRRLADAIADGDPIRAVILGSSVGNDGSERVGFTAPGVHGQSEIVRTALQRAGVHPHTIGYVETHGSGTPLGDRIEVDALDRAFRDAGWQHGECAIGSVKTNIGHTHAAAGIAGLIKTVLALQHRMLPPTLHFERPNPRIRFGRTPFRVVDRLTAWTTDSGPLRAGVSSFGLGGTGAHVVLERAPEPATAADDGDLDGWHLLPVSANTAQSAERIADRLAARLAEHPGLRLADVARTLQCGRRHFRHRRLAVARDLDGAVAALRGATVDASFAGEAADDGPPVALLLTGLGDQYPQMGRQLYETEPIFRATVDDCAALLKQRSGIDLLGALYPGPAPTDDQDQGPDLRRLLGRDTGAAGGLSETELAQPALFVVEYALAKLLEHWGVQPDALIGYSLGEYVAACLSGVLTLEDALTLVTVRAELIGRLSPGAMLAVPLSEARIRPLLGGSVSLAAVNGPDMCVLSGELDAIAGIEADLGARGLATRRLNASRAFHSVMMDPIVEEFTELVSGFTLKAPAVPYLSNVTGDWITDAEATDPAYWARHLRQPIRFADGVVKLCATKGRVLLEVGPGSTLGGIALRHQSAEADAGRLVLATLPPSFDRRSAARFLRSTLGKLWIAGVPVRWPAIGGGNTRVALPTTPFNRREHRVTRRWETEQAPPRTTALTRKENLAEWFSVPCWEPLPPLPAGAGAAVEPSTWLVFLDDLDVGDHVVARLIERGHRVAAVRPGEASQNLGDGRHTVRPDRVEDYAELLRELERTVGTPRHIVHCWTVTSPQESPDPGELRRRAFDSLLFLAQALGGLGTTPDVAVTVVSNDLHPLDGSATQPLKALLLGPCQVWPREAAGVACRSVDVSLAAPASRRDPLRALDALVEQLHQPVSDTQIALRGAARWRRTFLPAELHGTKADNPRLRPGGTYVITGGLGGMGLELAGHLARTTGANLVLLGRHGLPARAEWDDVVGSPGADAALVRRIESVRRLEELGSQVEVVRADVTDAPAVAAAMRWATDRFGAVHGVVHAAGVPGGGLMQLKDPEAAARVLAPKVAGTLALLDACREIATDLDFVLLCSSLLSVTGGLGQVDYCAANAFLDAVAHHHEALGDLPVTAVNWDAWREVGMAEHAAAGAVEAQHPTETGHPLLPRRLGQAEQHAVYAADFSVEGSWLVDEHRMLGYPVVPGTGHLELVRAAVSDHSGGELRALSDITFMSPIVLDEERSREVRVVLDRTGEEYEFSVVSRYDGTAEWQLNSTGRATVGDRDAPPAARHLDVASLIGTGGLRPVERLVHEGPMGFSGRSRCLEWMSGGDREFLALLALPEQFAHEVADLPLHPSLMDLATAFVGLYAAEEFRIPISYGRLTQYAPLTARVYSHHRYAVADDAGRETLSADVTITDLDGRVLVEIEGFVLKRTGDLTGRLAALCGGTSDNIVAYHFAEAARERETSVPAFLRQQLEQGIRPEEGVAAFDRIVAAGPGPQVAVCTQDLDAVMAQVVAEGAQTSRPAAPAGPAHPRPLLMTPYTAPRGETEGALAALWQGLLGLDRVGAHDNFFELGGHSLLGIQLAARLRADLGVEVALGTIFNALTVAELAAVVERLRDEAG</sequence>
<dbReference type="PANTHER" id="PTHR43775">
    <property type="entry name" value="FATTY ACID SYNTHASE"/>
    <property type="match status" value="1"/>
</dbReference>
<evidence type="ECO:0000259" key="6">
    <source>
        <dbReference type="PROSITE" id="PS50075"/>
    </source>
</evidence>
<dbReference type="InterPro" id="IPR049900">
    <property type="entry name" value="PKS_mFAS_DH"/>
</dbReference>
<dbReference type="PROSITE" id="PS52004">
    <property type="entry name" value="KS3_2"/>
    <property type="match status" value="1"/>
</dbReference>
<feature type="active site" description="Proton donor; for dehydratase activity" evidence="5">
    <location>
        <position position="1588"/>
    </location>
</feature>
<dbReference type="SMART" id="SM00826">
    <property type="entry name" value="PKS_DH"/>
    <property type="match status" value="1"/>
</dbReference>
<dbReference type="Pfam" id="PF21089">
    <property type="entry name" value="PKS_DH_N"/>
    <property type="match status" value="1"/>
</dbReference>
<dbReference type="InterPro" id="IPR014030">
    <property type="entry name" value="Ketoacyl_synth_N"/>
</dbReference>
<keyword evidence="2" id="KW-0597">Phosphoprotein</keyword>
<dbReference type="SMART" id="SM00822">
    <property type="entry name" value="PKS_KR"/>
    <property type="match status" value="1"/>
</dbReference>
<dbReference type="InterPro" id="IPR014043">
    <property type="entry name" value="Acyl_transferase_dom"/>
</dbReference>
<dbReference type="SUPFAM" id="SSF47336">
    <property type="entry name" value="ACP-like"/>
    <property type="match status" value="1"/>
</dbReference>
<name>A0ABY5W846_9ACTN</name>
<reference evidence="9" key="2">
    <citation type="submission" date="2022-09" db="EMBL/GenBank/DDBJ databases">
        <title>Biosynthetic gene clusters of Dactylosporangioum fulvum.</title>
        <authorList>
            <person name="Caradec T."/>
        </authorList>
    </citation>
    <scope>NUCLEOTIDE SEQUENCE</scope>
    <source>
        <strain evidence="9">NRRL B-16292</strain>
    </source>
</reference>
<feature type="domain" description="Carrier" evidence="6">
    <location>
        <begin position="1773"/>
        <end position="1848"/>
    </location>
</feature>
<dbReference type="Pfam" id="PF00550">
    <property type="entry name" value="PP-binding"/>
    <property type="match status" value="1"/>
</dbReference>
<feature type="domain" description="Ketosynthase family 3 (KS3)" evidence="7">
    <location>
        <begin position="13"/>
        <end position="436"/>
    </location>
</feature>
<dbReference type="InterPro" id="IPR042104">
    <property type="entry name" value="PKS_dehydratase_sf"/>
</dbReference>
<dbReference type="Pfam" id="PF16197">
    <property type="entry name" value="KAsynt_C_assoc"/>
    <property type="match status" value="1"/>
</dbReference>
<dbReference type="Pfam" id="PF08659">
    <property type="entry name" value="KR"/>
    <property type="match status" value="1"/>
</dbReference>
<dbReference type="InterPro" id="IPR050091">
    <property type="entry name" value="PKS_NRPS_Biosynth_Enz"/>
</dbReference>
<dbReference type="InterPro" id="IPR049552">
    <property type="entry name" value="PKS_DH_N"/>
</dbReference>
<dbReference type="CDD" id="cd00833">
    <property type="entry name" value="PKS"/>
    <property type="match status" value="1"/>
</dbReference>
<dbReference type="Gene3D" id="3.10.129.110">
    <property type="entry name" value="Polyketide synthase dehydratase"/>
    <property type="match status" value="1"/>
</dbReference>
<dbReference type="Pfam" id="PF21394">
    <property type="entry name" value="Beta-ketacyl_N"/>
    <property type="match status" value="1"/>
</dbReference>
<evidence type="ECO:0000259" key="8">
    <source>
        <dbReference type="PROSITE" id="PS52019"/>
    </source>
</evidence>
<dbReference type="SMART" id="SM00827">
    <property type="entry name" value="PKS_AT"/>
    <property type="match status" value="1"/>
</dbReference>
<feature type="active site" description="Proton acceptor; for dehydratase activity" evidence="5">
    <location>
        <position position="1423"/>
    </location>
</feature>
<accession>A0ABY5W846</accession>
<dbReference type="SMART" id="SM00823">
    <property type="entry name" value="PKS_PP"/>
    <property type="match status" value="1"/>
</dbReference>
<evidence type="ECO:0000313" key="9">
    <source>
        <dbReference type="EMBL" id="UWP85399.1"/>
    </source>
</evidence>
<organism evidence="9 10">
    <name type="scientific">Dactylosporangium fulvum</name>
    <dbReference type="NCBI Taxonomy" id="53359"/>
    <lineage>
        <taxon>Bacteria</taxon>
        <taxon>Bacillati</taxon>
        <taxon>Actinomycetota</taxon>
        <taxon>Actinomycetes</taxon>
        <taxon>Micromonosporales</taxon>
        <taxon>Micromonosporaceae</taxon>
        <taxon>Dactylosporangium</taxon>
    </lineage>
</organism>
<dbReference type="InterPro" id="IPR020841">
    <property type="entry name" value="PKS_Beta-ketoAc_synthase_dom"/>
</dbReference>
<dbReference type="Gene3D" id="3.40.50.1820">
    <property type="entry name" value="alpha/beta hydrolase"/>
    <property type="match status" value="1"/>
</dbReference>
<dbReference type="InterPro" id="IPR006162">
    <property type="entry name" value="Ppantetheine_attach_site"/>
</dbReference>
<dbReference type="SUPFAM" id="SSF53901">
    <property type="entry name" value="Thiolase-like"/>
    <property type="match status" value="1"/>
</dbReference>
<dbReference type="InterPro" id="IPR018201">
    <property type="entry name" value="Ketoacyl_synth_AS"/>
</dbReference>
<reference evidence="9" key="1">
    <citation type="submission" date="2021-04" db="EMBL/GenBank/DDBJ databases">
        <authorList>
            <person name="Hartkoorn R.C."/>
            <person name="Beaudoing E."/>
            <person name="Hot D."/>
        </authorList>
    </citation>
    <scope>NUCLEOTIDE SEQUENCE</scope>
    <source>
        <strain evidence="9">NRRL B-16292</strain>
    </source>
</reference>
<feature type="region of interest" description="N-terminal hotdog fold" evidence="5">
    <location>
        <begin position="1392"/>
        <end position="1514"/>
    </location>
</feature>
<evidence type="ECO:0000313" key="10">
    <source>
        <dbReference type="Proteomes" id="UP001059617"/>
    </source>
</evidence>
<evidence type="ECO:0000256" key="3">
    <source>
        <dbReference type="ARBA" id="ARBA00022679"/>
    </source>
</evidence>
<dbReference type="InterPro" id="IPR013968">
    <property type="entry name" value="PKS_KR"/>
</dbReference>
<evidence type="ECO:0000256" key="5">
    <source>
        <dbReference type="PROSITE-ProRule" id="PRU01363"/>
    </source>
</evidence>
<evidence type="ECO:0000256" key="2">
    <source>
        <dbReference type="ARBA" id="ARBA00022553"/>
    </source>
</evidence>
<dbReference type="EMBL" id="CP073720">
    <property type="protein sequence ID" value="UWP85399.1"/>
    <property type="molecule type" value="Genomic_DNA"/>
</dbReference>
<dbReference type="InterPro" id="IPR036291">
    <property type="entry name" value="NAD(P)-bd_dom_sf"/>
</dbReference>
<feature type="domain" description="PKS/mFAS DH" evidence="8">
    <location>
        <begin position="1392"/>
        <end position="1669"/>
    </location>
</feature>
<dbReference type="SUPFAM" id="SSF51735">
    <property type="entry name" value="NAD(P)-binding Rossmann-fold domains"/>
    <property type="match status" value="2"/>
</dbReference>
<dbReference type="Gene3D" id="3.40.50.720">
    <property type="entry name" value="NAD(P)-binding Rossmann-like Domain"/>
    <property type="match status" value="1"/>
</dbReference>
<dbReference type="InterPro" id="IPR016036">
    <property type="entry name" value="Malonyl_transacylase_ACP-bd"/>
</dbReference>
<dbReference type="InterPro" id="IPR032821">
    <property type="entry name" value="PKS_assoc"/>
</dbReference>
<dbReference type="InterPro" id="IPR029058">
    <property type="entry name" value="AB_hydrolase_fold"/>
</dbReference>
<dbReference type="PROSITE" id="PS00012">
    <property type="entry name" value="PHOSPHOPANTETHEINE"/>
    <property type="match status" value="1"/>
</dbReference>
<dbReference type="SUPFAM" id="SSF52151">
    <property type="entry name" value="FabD/lysophospholipase-like"/>
    <property type="match status" value="1"/>
</dbReference>
<keyword evidence="4" id="KW-0012">Acyltransferase</keyword>
<evidence type="ECO:0000256" key="1">
    <source>
        <dbReference type="ARBA" id="ARBA00022450"/>
    </source>
</evidence>
<dbReference type="Gene3D" id="3.40.366.10">
    <property type="entry name" value="Malonyl-Coenzyme A Acyl Carrier Protein, domain 2"/>
    <property type="match status" value="1"/>
</dbReference>
<dbReference type="InterPro" id="IPR016039">
    <property type="entry name" value="Thiolase-like"/>
</dbReference>
<dbReference type="Gene3D" id="3.30.70.3290">
    <property type="match status" value="1"/>
</dbReference>